<feature type="compositionally biased region" description="Basic and acidic residues" evidence="1">
    <location>
        <begin position="495"/>
        <end position="505"/>
    </location>
</feature>
<feature type="compositionally biased region" description="Polar residues" evidence="1">
    <location>
        <begin position="236"/>
        <end position="252"/>
    </location>
</feature>
<dbReference type="GeneID" id="92363367"/>
<dbReference type="Proteomes" id="UP000674143">
    <property type="component" value="Unassembled WGS sequence"/>
</dbReference>
<feature type="compositionally biased region" description="Polar residues" evidence="1">
    <location>
        <begin position="474"/>
        <end position="491"/>
    </location>
</feature>
<feature type="region of interest" description="Disordered" evidence="1">
    <location>
        <begin position="1"/>
        <end position="32"/>
    </location>
</feature>
<dbReference type="EMBL" id="JAFHLR010000004">
    <property type="protein sequence ID" value="KAG5487868.1"/>
    <property type="molecule type" value="Genomic_DNA"/>
</dbReference>
<feature type="region of interest" description="Disordered" evidence="1">
    <location>
        <begin position="307"/>
        <end position="350"/>
    </location>
</feature>
<feature type="compositionally biased region" description="Low complexity" evidence="1">
    <location>
        <begin position="653"/>
        <end position="667"/>
    </location>
</feature>
<feature type="compositionally biased region" description="Low complexity" evidence="1">
    <location>
        <begin position="692"/>
        <end position="702"/>
    </location>
</feature>
<evidence type="ECO:0000313" key="2">
    <source>
        <dbReference type="EMBL" id="KAG5487868.1"/>
    </source>
</evidence>
<reference evidence="3" key="2">
    <citation type="journal article" date="2021" name="Sci. Data">
        <title>Chromosome-scale genome sequencing, assembly and annotation of six genomes from subfamily Leishmaniinae.</title>
        <authorList>
            <person name="Almutairi H."/>
            <person name="Urbaniak M.D."/>
            <person name="Bates M.D."/>
            <person name="Jariyapan N."/>
            <person name="Kwakye-Nuako G."/>
            <person name="Thomaz Soccol V."/>
            <person name="Al-Salem W.S."/>
            <person name="Dillon R.J."/>
            <person name="Bates P.A."/>
            <person name="Gatherer D."/>
        </authorList>
    </citation>
    <scope>NUCLEOTIDE SEQUENCE [LARGE SCALE GENOMIC DNA]</scope>
</reference>
<feature type="compositionally biased region" description="Low complexity" evidence="1">
    <location>
        <begin position="674"/>
        <end position="684"/>
    </location>
</feature>
<proteinExistence type="predicted"/>
<gene>
    <name evidence="2" type="ORF">LSCM4_07549</name>
</gene>
<evidence type="ECO:0000256" key="1">
    <source>
        <dbReference type="SAM" id="MobiDB-lite"/>
    </source>
</evidence>
<feature type="compositionally biased region" description="Pro residues" evidence="1">
    <location>
        <begin position="506"/>
        <end position="520"/>
    </location>
</feature>
<feature type="region of interest" description="Disordered" evidence="1">
    <location>
        <begin position="198"/>
        <end position="254"/>
    </location>
</feature>
<sequence length="1859" mass="198304">MPSGSGRSSIGTTRTQSATLQSNTRRAWPLATSANIAYDSATARLHYRLPSRAPPVPAVTATVAAPSPQRHQQQAPSPRYPPSATSAVTSTLPRRGASNSRNIPFHSASPKAVESHQQRLLPLAFQGCAPRADSNGRHFTSAQEALLSAASASRSCRASSAPSTQHTLNCAASSAPSASSLPWQRQAGRSVAGVANGCRHCPPVPTTPDNEKSSPDTPSAHPRGVRSEAGVASSRPLRQTQWESPHAANTQARRPLVRLESVAAIPAAQSTTQRLLEPQLNTASLMRTTSPPAATSVWRVSDDRNAAYTDSQQQRSSSPILPPAGAGSAVLSARPPPPPPQQPQPSSPLNYYALAPSLQLTQHRHVRRIFAGDVGSAPSSSHSNQPPQQQREHLYAFTVADDTSSMMSEASSRTRLVFPQAAVAASGIPVGSPYGAVPTYMVVMPRNQRTVSPRAGAFAASARHLPLSAPAEAAQQQHRSPIYTSNSSRPSPQEGHSRSARERPPPRPQPPAVRPVPPQQPGRHGPPIMEATNSQPPPPVLLPADVFHPQMLNTMQRRQGTASSIASTRQVWHRGGHAAPVPSQQQQRQLSPLQPLDVPISARPSRATVVASMPPKWSEDNQHLDGVALPMEKEEEVSPHFSVRTAVPTPQKPGAASPRHPASPAHSMPRDESAGYARRAAARGASEHLPAAEETATVMTTAKQPSQKRRQSPHEAIGSLCGDGANGLCVVDDCKTSPSRPQSFRHRAAADPRQIQRTTSPRGLVLECSGDLRHSVDIVAGLETNVEQKQPKEQLCVASLGGVVVVSARRNRCAAKKEATLTPPASAPPPPAVVEYVTERDYCEQSCSMASDDARVSLTLKSSACRGRESTAALGAAEAPATSQDVDSDVLDAAEECEESKKEFSDPSTGADHSAKVLQEAENAMSPTGAYTATAALSPYAVVAPPLRTSLELDVGAEEEPVGVSPLAIGERYIYVDPLEEAVMDATYMMDTLEQQYVRINEETNEEMEYAVNVVELHRRDRAAAVPRSFVPKGLYSDVLPMLRYPVAEIPVETAASTTAGLRPRSTLPLSAEQLTYFPLTEAAYVNLCATVWLSRFDAAEARSLLAMAQGSARNGGTAASSENKGISPSAAEEVYYFDHPSANLLSALDVRLSAHVHALVLKTCAGGDSADPCSYETACLGLTDRHNIDCLPHNLWADAAPKMLSLADHVTNVLLTATVPCEAERRRAAAAKLATAEEVAARRAWPYFLGASPWDYEVAAEEDAYAAMPTAAARLAYAFMHKTQMRNLDGGVGSLMFSILNQQVPEAAFVDCLLMQEKLRLALLHSRANIVACCALRQHALYHERLHKTRARMPSDESPSASIPTWTSPALSTYRTLYERSATPPARRPSDGAPEPFRLDRSPRAYEGADANGDPVGAAVCGLKGSCPPKAATPVRTEESGDRVDLYSVAVQLNHFFPTKTQRGMHQLCAALIEDLISMDALPVPEEVVTPEGAVLTDCTSIIDALVVEGAQAMLHIITVLSARRAEVQPKTVDSYRTLSGSVDAAAVQAAMEKRLILFDPAVMYFLSTPVPVNDLFQYVVTDGPPSMQPQGTGRKSAFVEALRLQHVSETVQYTMEMQDAILVAGQFSHLVAASQQQQALADRRDRGQKFGCSLPQPVAEESLMDAVVGHGMNSVGHPDSSASLLAVLGASNGERTAADELRLEGLLDLDMSRGGGSGVSVRAVLIALCCADQKKPVAEAQAYLRHLLALYFELRTSDGDTVDSNDPQQIAVARLMTTDMAMWDWFGDTTWNGTLRAGATPAKCDRVRVHAEELASLCPRVLGRRVGIASTVVADAAAAVIAASVAQRGGGGAAGAQ</sequence>
<comment type="caution">
    <text evidence="2">The sequence shown here is derived from an EMBL/GenBank/DDBJ whole genome shotgun (WGS) entry which is preliminary data.</text>
</comment>
<feature type="region of interest" description="Disordered" evidence="1">
    <location>
        <begin position="1381"/>
        <end position="1410"/>
    </location>
</feature>
<feature type="region of interest" description="Disordered" evidence="1">
    <location>
        <begin position="52"/>
        <end position="115"/>
    </location>
</feature>
<feature type="compositionally biased region" description="Polar residues" evidence="1">
    <location>
        <begin position="83"/>
        <end position="102"/>
    </location>
</feature>
<dbReference type="RefSeq" id="XP_067066065.1">
    <property type="nucleotide sequence ID" value="XM_067209433.1"/>
</dbReference>
<reference evidence="3" key="1">
    <citation type="journal article" date="2021" name="Microbiol. Resour. Announc.">
        <title>LGAAP: Leishmaniinae Genome Assembly and Annotation Pipeline.</title>
        <authorList>
            <person name="Almutairi H."/>
            <person name="Urbaniak M.D."/>
            <person name="Bates M.D."/>
            <person name="Jariyapan N."/>
            <person name="Kwakye-Nuako G."/>
            <person name="Thomaz-Soccol V."/>
            <person name="Al-Salem W.S."/>
            <person name="Dillon R.J."/>
            <person name="Bates P.A."/>
            <person name="Gatherer D."/>
        </authorList>
    </citation>
    <scope>NUCLEOTIDE SEQUENCE [LARGE SCALE GENOMIC DNA]</scope>
</reference>
<feature type="region of interest" description="Disordered" evidence="1">
    <location>
        <begin position="633"/>
        <end position="718"/>
    </location>
</feature>
<name>A0A836L440_9TRYP</name>
<feature type="compositionally biased region" description="Pro residues" evidence="1">
    <location>
        <begin position="334"/>
        <end position="346"/>
    </location>
</feature>
<feature type="compositionally biased region" description="Low complexity" evidence="1">
    <location>
        <begin position="1"/>
        <end position="17"/>
    </location>
</feature>
<dbReference type="KEGG" id="loi:92363367"/>
<feature type="region of interest" description="Disordered" evidence="1">
    <location>
        <begin position="893"/>
        <end position="913"/>
    </location>
</feature>
<accession>A0A836L440</accession>
<feature type="compositionally biased region" description="Polar residues" evidence="1">
    <location>
        <begin position="308"/>
        <end position="319"/>
    </location>
</feature>
<keyword evidence="3" id="KW-1185">Reference proteome</keyword>
<organism evidence="2 3">
    <name type="scientific">Leishmania orientalis</name>
    <dbReference type="NCBI Taxonomy" id="2249476"/>
    <lineage>
        <taxon>Eukaryota</taxon>
        <taxon>Discoba</taxon>
        <taxon>Euglenozoa</taxon>
        <taxon>Kinetoplastea</taxon>
        <taxon>Metakinetoplastina</taxon>
        <taxon>Trypanosomatida</taxon>
        <taxon>Trypanosomatidae</taxon>
        <taxon>Leishmaniinae</taxon>
        <taxon>Leishmania</taxon>
    </lineage>
</organism>
<protein>
    <submittedName>
        <fullName evidence="2">Uncharacterized protein</fullName>
    </submittedName>
</protein>
<feature type="compositionally biased region" description="Low complexity" evidence="1">
    <location>
        <begin position="58"/>
        <end position="68"/>
    </location>
</feature>
<evidence type="ECO:0000313" key="3">
    <source>
        <dbReference type="Proteomes" id="UP000674143"/>
    </source>
</evidence>
<feature type="region of interest" description="Disordered" evidence="1">
    <location>
        <begin position="469"/>
        <end position="541"/>
    </location>
</feature>